<sequence length="434" mass="45996">MPPLRTARAAVGLLLVVLGVLVAPSDPFGRPRPPLRRTLPTAALALALPLAVIVVPPSTPESWVLDRSTAAAVTPADVPGSDVAERWRWTGTEVVAVEPAGTGLVVLASEQVTALDGPTGAEVWHWFRQGVHVSEIGVSPDHATVVIRYVAAGVDGLDVLDAITGQRLWSAQPGGHLDDALTRPAELLVTDAAVVLGQGDEGYHAYGLHDGRALWEQTTGCDSIDIPVSTVLVRREDCEALGDVIGIDSADGAELWRWNSGGPTAPTEFTPTVVDANGALAVRFSRDDEAHVGRVDPVTGEMVDTPQAGAVQLVISSGPWDVLDRRDEPEVIDPATGERAVLSLPGESDMRPWWHTCSAGTERLWCYVDQRDTDGALAAVDPVTGQANLTELNVGGDRVQEQRMLPAPGVIAMLVWEGPYPGERDTLIGFTQPG</sequence>
<reference evidence="3" key="1">
    <citation type="submission" date="2016-10" db="EMBL/GenBank/DDBJ databases">
        <authorList>
            <person name="Varghese N."/>
            <person name="Submissions S."/>
        </authorList>
    </citation>
    <scope>NUCLEOTIDE SEQUENCE [LARGE SCALE GENOMIC DNA]</scope>
    <source>
        <strain evidence="3">DSM 21368</strain>
    </source>
</reference>
<name>A0A1H5N4K1_9MICO</name>
<gene>
    <name evidence="2" type="ORF">SAMN04488554_3880</name>
</gene>
<evidence type="ECO:0000313" key="2">
    <source>
        <dbReference type="EMBL" id="SEE95847.1"/>
    </source>
</evidence>
<dbReference type="EMBL" id="FNTX01000002">
    <property type="protein sequence ID" value="SEE95847.1"/>
    <property type="molecule type" value="Genomic_DNA"/>
</dbReference>
<dbReference type="InterPro" id="IPR011047">
    <property type="entry name" value="Quinoprotein_ADH-like_sf"/>
</dbReference>
<dbReference type="InterPro" id="IPR015943">
    <property type="entry name" value="WD40/YVTN_repeat-like_dom_sf"/>
</dbReference>
<evidence type="ECO:0000313" key="3">
    <source>
        <dbReference type="Proteomes" id="UP000199220"/>
    </source>
</evidence>
<dbReference type="SUPFAM" id="SSF50998">
    <property type="entry name" value="Quinoprotein alcohol dehydrogenase-like"/>
    <property type="match status" value="1"/>
</dbReference>
<evidence type="ECO:0000259" key="1">
    <source>
        <dbReference type="Pfam" id="PF13360"/>
    </source>
</evidence>
<dbReference type="Proteomes" id="UP000199220">
    <property type="component" value="Unassembled WGS sequence"/>
</dbReference>
<dbReference type="InterPro" id="IPR002372">
    <property type="entry name" value="PQQ_rpt_dom"/>
</dbReference>
<organism evidence="2 3">
    <name type="scientific">Ruania alba</name>
    <dbReference type="NCBI Taxonomy" id="648782"/>
    <lineage>
        <taxon>Bacteria</taxon>
        <taxon>Bacillati</taxon>
        <taxon>Actinomycetota</taxon>
        <taxon>Actinomycetes</taxon>
        <taxon>Micrococcales</taxon>
        <taxon>Ruaniaceae</taxon>
        <taxon>Ruania</taxon>
    </lineage>
</organism>
<protein>
    <submittedName>
        <fullName evidence="2">PQQ-like domain-containing protein</fullName>
    </submittedName>
</protein>
<dbReference type="STRING" id="648782.SAMN04488554_3880"/>
<dbReference type="AlphaFoldDB" id="A0A1H5N4K1"/>
<keyword evidence="3" id="KW-1185">Reference proteome</keyword>
<proteinExistence type="predicted"/>
<dbReference type="Pfam" id="PF13360">
    <property type="entry name" value="PQQ_2"/>
    <property type="match status" value="1"/>
</dbReference>
<dbReference type="Gene3D" id="2.130.10.10">
    <property type="entry name" value="YVTN repeat-like/Quinoprotein amine dehydrogenase"/>
    <property type="match status" value="1"/>
</dbReference>
<feature type="domain" description="Pyrrolo-quinoline quinone repeat" evidence="1">
    <location>
        <begin position="110"/>
        <end position="339"/>
    </location>
</feature>
<accession>A0A1H5N4K1</accession>